<comment type="caution">
    <text evidence="1">The sequence shown here is derived from an EMBL/GenBank/DDBJ whole genome shotgun (WGS) entry which is preliminary data.</text>
</comment>
<organism evidence="1 2">
    <name type="scientific">Natronocella acetinitrilica</name>
    <dbReference type="NCBI Taxonomy" id="414046"/>
    <lineage>
        <taxon>Bacteria</taxon>
        <taxon>Pseudomonadati</taxon>
        <taxon>Pseudomonadota</taxon>
        <taxon>Gammaproteobacteria</taxon>
        <taxon>Chromatiales</taxon>
        <taxon>Ectothiorhodospiraceae</taxon>
        <taxon>Natronocella</taxon>
    </lineage>
</organism>
<dbReference type="EMBL" id="JALJXV010000010">
    <property type="protein sequence ID" value="MCP1676653.1"/>
    <property type="molecule type" value="Genomic_DNA"/>
</dbReference>
<evidence type="ECO:0000313" key="1">
    <source>
        <dbReference type="EMBL" id="MCP1676653.1"/>
    </source>
</evidence>
<dbReference type="Proteomes" id="UP001205843">
    <property type="component" value="Unassembled WGS sequence"/>
</dbReference>
<keyword evidence="2" id="KW-1185">Reference proteome</keyword>
<name>A0AAE3KDS6_9GAMM</name>
<reference evidence="1" key="1">
    <citation type="submission" date="2022-03" db="EMBL/GenBank/DDBJ databases">
        <title>Genomic Encyclopedia of Type Strains, Phase III (KMG-III): the genomes of soil and plant-associated and newly described type strains.</title>
        <authorList>
            <person name="Whitman W."/>
        </authorList>
    </citation>
    <scope>NUCLEOTIDE SEQUENCE</scope>
    <source>
        <strain evidence="1">ANL 6-2</strain>
    </source>
</reference>
<dbReference type="RefSeq" id="WP_253483395.1">
    <property type="nucleotide sequence ID" value="NZ_JALJXV010000010.1"/>
</dbReference>
<protein>
    <submittedName>
        <fullName evidence="1">Uncharacterized protein</fullName>
    </submittedName>
</protein>
<evidence type="ECO:0000313" key="2">
    <source>
        <dbReference type="Proteomes" id="UP001205843"/>
    </source>
</evidence>
<proteinExistence type="predicted"/>
<dbReference type="Pfam" id="PF19891">
    <property type="entry name" value="DUF6364"/>
    <property type="match status" value="1"/>
</dbReference>
<sequence>MDTETTKLTIRLPRQDVEFAKTYAKAHGLTVTEVIDRYLRRMRALETHQPSPDLDFITGLIPADLDAEDEYRRHLTNKHT</sequence>
<accession>A0AAE3KDS6</accession>
<dbReference type="AlphaFoldDB" id="A0AAE3KDS6"/>
<gene>
    <name evidence="1" type="ORF">J2T57_003824</name>
</gene>
<dbReference type="InterPro" id="IPR045944">
    <property type="entry name" value="DUF6364"/>
</dbReference>